<dbReference type="EMBL" id="FUKM01000003">
    <property type="protein sequence ID" value="SJN09050.1"/>
    <property type="molecule type" value="Genomic_DNA"/>
</dbReference>
<evidence type="ECO:0000256" key="10">
    <source>
        <dbReference type="ARBA" id="ARBA00023304"/>
    </source>
</evidence>
<dbReference type="Pfam" id="PF00694">
    <property type="entry name" value="Aconitase_C"/>
    <property type="match status" value="1"/>
</dbReference>
<comment type="subunit">
    <text evidence="5">Heterodimer of LeuC and LeuD.</text>
</comment>
<dbReference type="GO" id="GO:0003861">
    <property type="term" value="F:3-isopropylmalate dehydratase activity"/>
    <property type="evidence" value="ECO:0007669"/>
    <property type="project" value="UniProtKB-EC"/>
</dbReference>
<protein>
    <recommendedName>
        <fullName evidence="6">3-isopropylmalate dehydratase</fullName>
        <ecNumber evidence="6">4.2.1.33</ecNumber>
    </recommendedName>
</protein>
<dbReference type="NCBIfam" id="NF002458">
    <property type="entry name" value="PRK01641.1"/>
    <property type="match status" value="1"/>
</dbReference>
<evidence type="ECO:0000313" key="13">
    <source>
        <dbReference type="Proteomes" id="UP000196331"/>
    </source>
</evidence>
<dbReference type="InterPro" id="IPR015928">
    <property type="entry name" value="Aconitase/3IPM_dehydase_swvl"/>
</dbReference>
<dbReference type="NCBIfam" id="TIGR00171">
    <property type="entry name" value="leuD"/>
    <property type="match status" value="1"/>
</dbReference>
<dbReference type="Proteomes" id="UP000196331">
    <property type="component" value="Unassembled WGS sequence"/>
</dbReference>
<dbReference type="AlphaFoldDB" id="A0A1R4HNE1"/>
<comment type="caution">
    <text evidence="12">The sequence shown here is derived from an EMBL/GenBank/DDBJ whole genome shotgun (WGS) entry which is preliminary data.</text>
</comment>
<keyword evidence="7" id="KW-0432">Leucine biosynthesis</keyword>
<dbReference type="PANTHER" id="PTHR43345:SF5">
    <property type="entry name" value="3-ISOPROPYLMALATE DEHYDRATASE SMALL SUBUNIT"/>
    <property type="match status" value="1"/>
</dbReference>
<comment type="pathway">
    <text evidence="3">Amino-acid biosynthesis; L-leucine biosynthesis; L-leucine from 3-methyl-2-oxobutanoate: step 2/4.</text>
</comment>
<proteinExistence type="inferred from homology"/>
<comment type="function">
    <text evidence="2">Catalyzes the isomerization between 2-isopropylmalate and 3-isopropylmalate, via the formation of 2-isopropylmaleate.</text>
</comment>
<dbReference type="InterPro" id="IPR050075">
    <property type="entry name" value="LeuD"/>
</dbReference>
<dbReference type="SUPFAM" id="SSF52016">
    <property type="entry name" value="LeuD/IlvD-like"/>
    <property type="match status" value="1"/>
</dbReference>
<dbReference type="OrthoDB" id="9777465at2"/>
<dbReference type="GO" id="GO:0009098">
    <property type="term" value="P:L-leucine biosynthetic process"/>
    <property type="evidence" value="ECO:0007669"/>
    <property type="project" value="UniProtKB-UniPathway"/>
</dbReference>
<evidence type="ECO:0000256" key="9">
    <source>
        <dbReference type="ARBA" id="ARBA00023239"/>
    </source>
</evidence>
<evidence type="ECO:0000256" key="3">
    <source>
        <dbReference type="ARBA" id="ARBA00004729"/>
    </source>
</evidence>
<keyword evidence="10" id="KW-0100">Branched-chain amino acid biosynthesis</keyword>
<evidence type="ECO:0000313" key="12">
    <source>
        <dbReference type="EMBL" id="SJN09050.1"/>
    </source>
</evidence>
<sequence length="213" mass="23908">MTPVTRVESPALLLLNNNIDTDQIIPARFLRKPRSSGYHHYLLYDACYDMDGKPRPNAPLPEATNREIDSAVEIVLAGHNFGCGSSREGAVYAFVDYGVKVIISTKVADIFSNNAIRNGLLPIMLDQASFDTLVTYCQANPYASLVVDLEACEIRWGDGQCLIFNIDDGNRERLLKGIDDIRATQTWGREINEFAKHYLAERPWVMPADDRLD</sequence>
<dbReference type="EC" id="4.2.1.33" evidence="6"/>
<gene>
    <name evidence="12" type="ORF">CZ787_00595</name>
</gene>
<dbReference type="RefSeq" id="WP_087105388.1">
    <property type="nucleotide sequence ID" value="NZ_FUKM01000003.1"/>
</dbReference>
<dbReference type="Gene3D" id="3.20.19.10">
    <property type="entry name" value="Aconitase, domain 4"/>
    <property type="match status" value="1"/>
</dbReference>
<evidence type="ECO:0000256" key="1">
    <source>
        <dbReference type="ARBA" id="ARBA00000491"/>
    </source>
</evidence>
<accession>A0A1R4HNE1</accession>
<dbReference type="InterPro" id="IPR000573">
    <property type="entry name" value="AconitaseA/IPMdHydase_ssu_swvl"/>
</dbReference>
<keyword evidence="8" id="KW-0028">Amino-acid biosynthesis</keyword>
<comment type="similarity">
    <text evidence="4">Belongs to the LeuD family. LeuD type 1 subfamily.</text>
</comment>
<evidence type="ECO:0000256" key="8">
    <source>
        <dbReference type="ARBA" id="ARBA00022605"/>
    </source>
</evidence>
<feature type="domain" description="Aconitase A/isopropylmalate dehydratase small subunit swivel" evidence="11">
    <location>
        <begin position="15"/>
        <end position="127"/>
    </location>
</feature>
<dbReference type="InterPro" id="IPR004431">
    <property type="entry name" value="3-IsopropMal_deHydase_ssu"/>
</dbReference>
<evidence type="ECO:0000256" key="7">
    <source>
        <dbReference type="ARBA" id="ARBA00022430"/>
    </source>
</evidence>
<evidence type="ECO:0000256" key="6">
    <source>
        <dbReference type="ARBA" id="ARBA00011998"/>
    </source>
</evidence>
<keyword evidence="9 12" id="KW-0456">Lyase</keyword>
<dbReference type="UniPathway" id="UPA00048">
    <property type="reaction ID" value="UER00071"/>
</dbReference>
<evidence type="ECO:0000259" key="11">
    <source>
        <dbReference type="Pfam" id="PF00694"/>
    </source>
</evidence>
<dbReference type="InterPro" id="IPR033940">
    <property type="entry name" value="IPMI_Swivel"/>
</dbReference>
<comment type="catalytic activity">
    <reaction evidence="1">
        <text>(2R,3S)-3-isopropylmalate = (2S)-2-isopropylmalate</text>
        <dbReference type="Rhea" id="RHEA:32287"/>
        <dbReference type="ChEBI" id="CHEBI:1178"/>
        <dbReference type="ChEBI" id="CHEBI:35121"/>
        <dbReference type="EC" id="4.2.1.33"/>
    </reaction>
</comment>
<dbReference type="CDD" id="cd01577">
    <property type="entry name" value="IPMI_Swivel"/>
    <property type="match status" value="1"/>
</dbReference>
<organism evidence="12 13">
    <name type="scientific">Halomonas citrativorans</name>
    <dbReference type="NCBI Taxonomy" id="2742612"/>
    <lineage>
        <taxon>Bacteria</taxon>
        <taxon>Pseudomonadati</taxon>
        <taxon>Pseudomonadota</taxon>
        <taxon>Gammaproteobacteria</taxon>
        <taxon>Oceanospirillales</taxon>
        <taxon>Halomonadaceae</taxon>
        <taxon>Halomonas</taxon>
    </lineage>
</organism>
<reference evidence="12 13" key="1">
    <citation type="submission" date="2017-02" db="EMBL/GenBank/DDBJ databases">
        <authorList>
            <person name="Dridi B."/>
        </authorList>
    </citation>
    <scope>NUCLEOTIDE SEQUENCE [LARGE SCALE GENOMIC DNA]</scope>
    <source>
        <strain evidence="12 13">JB380</strain>
    </source>
</reference>
<name>A0A1R4HNE1_9GAMM</name>
<evidence type="ECO:0000256" key="5">
    <source>
        <dbReference type="ARBA" id="ARBA00011271"/>
    </source>
</evidence>
<evidence type="ECO:0000256" key="2">
    <source>
        <dbReference type="ARBA" id="ARBA00002695"/>
    </source>
</evidence>
<dbReference type="GO" id="GO:0009316">
    <property type="term" value="C:3-isopropylmalate dehydratase complex"/>
    <property type="evidence" value="ECO:0007669"/>
    <property type="project" value="InterPro"/>
</dbReference>
<evidence type="ECO:0000256" key="4">
    <source>
        <dbReference type="ARBA" id="ARBA00009845"/>
    </source>
</evidence>
<dbReference type="PANTHER" id="PTHR43345">
    <property type="entry name" value="3-ISOPROPYLMALATE DEHYDRATASE SMALL SUBUNIT 2-RELATED-RELATED"/>
    <property type="match status" value="1"/>
</dbReference>